<reference evidence="1" key="1">
    <citation type="submission" date="2021-02" db="EMBL/GenBank/DDBJ databases">
        <authorList>
            <person name="Nowell W R."/>
        </authorList>
    </citation>
    <scope>NUCLEOTIDE SEQUENCE</scope>
</reference>
<dbReference type="AlphaFoldDB" id="A0A8S2E4M7"/>
<protein>
    <submittedName>
        <fullName evidence="1">Uncharacterized protein</fullName>
    </submittedName>
</protein>
<dbReference type="EMBL" id="CAJNOK010008568">
    <property type="protein sequence ID" value="CAF1067134.1"/>
    <property type="molecule type" value="Genomic_DNA"/>
</dbReference>
<gene>
    <name evidence="1" type="ORF">OVA965_LOCUS17713</name>
    <name evidence="2" type="ORF">TMI583_LOCUS17725</name>
</gene>
<dbReference type="Proteomes" id="UP000677228">
    <property type="component" value="Unassembled WGS sequence"/>
</dbReference>
<accession>A0A8S2E4M7</accession>
<evidence type="ECO:0000313" key="2">
    <source>
        <dbReference type="EMBL" id="CAF3832046.1"/>
    </source>
</evidence>
<dbReference type="Proteomes" id="UP000682733">
    <property type="component" value="Unassembled WGS sequence"/>
</dbReference>
<organism evidence="1 3">
    <name type="scientific">Didymodactylos carnosus</name>
    <dbReference type="NCBI Taxonomy" id="1234261"/>
    <lineage>
        <taxon>Eukaryota</taxon>
        <taxon>Metazoa</taxon>
        <taxon>Spiralia</taxon>
        <taxon>Gnathifera</taxon>
        <taxon>Rotifera</taxon>
        <taxon>Eurotatoria</taxon>
        <taxon>Bdelloidea</taxon>
        <taxon>Philodinida</taxon>
        <taxon>Philodinidae</taxon>
        <taxon>Didymodactylos</taxon>
    </lineage>
</organism>
<comment type="caution">
    <text evidence="1">The sequence shown here is derived from an EMBL/GenBank/DDBJ whole genome shotgun (WGS) entry which is preliminary data.</text>
</comment>
<evidence type="ECO:0000313" key="3">
    <source>
        <dbReference type="Proteomes" id="UP000677228"/>
    </source>
</evidence>
<dbReference type="EMBL" id="CAJOBA010008584">
    <property type="protein sequence ID" value="CAF3832046.1"/>
    <property type="molecule type" value="Genomic_DNA"/>
</dbReference>
<feature type="non-terminal residue" evidence="1">
    <location>
        <position position="1"/>
    </location>
</feature>
<proteinExistence type="predicted"/>
<sequence>MIHQVTASKNTDNNSSITLNFQQRLLFELIQTDGWTSLLEKLNLREPKSIWITQLTSSNNHQLTVRCEDGLRVFQYSQEHSTWQQIMYSEDFCDKNGFNKACYPVQFWKSPQLNKEILICRIQNGFFFADYDTSKRELRPLAQDSLFPDSSRWYDEHNQLQWGSFYGPDMPLGLFTRHIELGIRFYLLNPNGFKKNERPIWEDGNTNKHIQSIWRAKDDHFEFADITGTGITNITRQNDEGLSIYGFQMTNEGFVLKELIKTDLCNKASGWRSERDKLWFVHLTKSQFSNVVLLQSDGLRVYQYVEEEKRFDCLNHDTSMAERFGWNKEHSDSLLFADISGSGLMQLIYTGPRGLTICSFNPDTCKWESNLNPDELNLKNKYVIPFMFIPSNRSPTQTAILITKHNGKLNWVRIEKKIVQSNLAPSSNSSSNNQETKLVKSTFVPPQGEFIVRPKSIAFLRDTLDIKPLLSAVNTYTGNLNVKNLANIQENAIILAGPRENNDYYAYHVQNNQGVRNKEDNQLKKILIKNIDVNNFEPVEEYGLIKINDKNFKNIVKVIRIATSNENYFDMNITYYSDKQYWEMKTPEGEKRVYGNVQQQVGTTDAIAWTNGWENWLGIGNDTKYQKRYPVRWHLKEIQGYEAEKITYNYETVQRRLGNESFTQSMYLKSISDNCNNTIQFNYEKKSLEEYQEPILSDEDGNLQFSPTFGHYLKNIEIITRVNIQTIEFQYQLQN</sequence>
<evidence type="ECO:0000313" key="1">
    <source>
        <dbReference type="EMBL" id="CAF1067134.1"/>
    </source>
</evidence>
<feature type="non-terminal residue" evidence="1">
    <location>
        <position position="735"/>
    </location>
</feature>
<name>A0A8S2E4M7_9BILA</name>